<dbReference type="Proteomes" id="UP000729402">
    <property type="component" value="Unassembled WGS sequence"/>
</dbReference>
<proteinExistence type="predicted"/>
<evidence type="ECO:0000313" key="2">
    <source>
        <dbReference type="Proteomes" id="UP000729402"/>
    </source>
</evidence>
<evidence type="ECO:0000313" key="1">
    <source>
        <dbReference type="EMBL" id="KAG8075832.1"/>
    </source>
</evidence>
<gene>
    <name evidence="1" type="ORF">GUJ93_ZPchr0006g41302</name>
</gene>
<reference evidence="1" key="1">
    <citation type="journal article" date="2021" name="bioRxiv">
        <title>Whole Genome Assembly and Annotation of Northern Wild Rice, Zizania palustris L., Supports a Whole Genome Duplication in the Zizania Genus.</title>
        <authorList>
            <person name="Haas M."/>
            <person name="Kono T."/>
            <person name="Macchietto M."/>
            <person name="Millas R."/>
            <person name="McGilp L."/>
            <person name="Shao M."/>
            <person name="Duquette J."/>
            <person name="Hirsch C.N."/>
            <person name="Kimball J."/>
        </authorList>
    </citation>
    <scope>NUCLEOTIDE SEQUENCE</scope>
    <source>
        <tissue evidence="1">Fresh leaf tissue</tissue>
    </source>
</reference>
<accession>A0A8J5T1Z0</accession>
<comment type="caution">
    <text evidence="1">The sequence shown here is derived from an EMBL/GenBank/DDBJ whole genome shotgun (WGS) entry which is preliminary data.</text>
</comment>
<name>A0A8J5T1Z0_ZIZPA</name>
<sequence length="163" mass="18102">MEVDYWKSAQSYARLTLFYPYLAQVIASVQSVVLVDPVYICVECSLVHHNQQAMAAHCKMHIRADGMAKGSVRHIRYNPDHTFSLMCHPSHDKIYQASIQRYLCPNSYASSAQLASQKGPVSADLQLNVAELNGGVLIPSTDVVPFATPSVDLELRLGPSNYY</sequence>
<organism evidence="1 2">
    <name type="scientific">Zizania palustris</name>
    <name type="common">Northern wild rice</name>
    <dbReference type="NCBI Taxonomy" id="103762"/>
    <lineage>
        <taxon>Eukaryota</taxon>
        <taxon>Viridiplantae</taxon>
        <taxon>Streptophyta</taxon>
        <taxon>Embryophyta</taxon>
        <taxon>Tracheophyta</taxon>
        <taxon>Spermatophyta</taxon>
        <taxon>Magnoliopsida</taxon>
        <taxon>Liliopsida</taxon>
        <taxon>Poales</taxon>
        <taxon>Poaceae</taxon>
        <taxon>BOP clade</taxon>
        <taxon>Oryzoideae</taxon>
        <taxon>Oryzeae</taxon>
        <taxon>Zizaniinae</taxon>
        <taxon>Zizania</taxon>
    </lineage>
</organism>
<dbReference type="AlphaFoldDB" id="A0A8J5T1Z0"/>
<keyword evidence="2" id="KW-1185">Reference proteome</keyword>
<dbReference type="OrthoDB" id="586778at2759"/>
<protein>
    <submittedName>
        <fullName evidence="1">Uncharacterized protein</fullName>
    </submittedName>
</protein>
<reference evidence="1" key="2">
    <citation type="submission" date="2021-02" db="EMBL/GenBank/DDBJ databases">
        <authorList>
            <person name="Kimball J.A."/>
            <person name="Haas M.W."/>
            <person name="Macchietto M."/>
            <person name="Kono T."/>
            <person name="Duquette J."/>
            <person name="Shao M."/>
        </authorList>
    </citation>
    <scope>NUCLEOTIDE SEQUENCE</scope>
    <source>
        <tissue evidence="1">Fresh leaf tissue</tissue>
    </source>
</reference>
<dbReference type="EMBL" id="JAAALK010000283">
    <property type="protein sequence ID" value="KAG8075832.1"/>
    <property type="molecule type" value="Genomic_DNA"/>
</dbReference>